<dbReference type="PROSITE" id="PS50995">
    <property type="entry name" value="HTH_MARR_2"/>
    <property type="match status" value="1"/>
</dbReference>
<sequence length="147" mass="17034">MKSRANEQFAFLLSRCSILWRTRVDERLRPWGMTHSSWRILRVLTVSGQRHHQTSLAKEIGVETPTLVGILDRMEKMQWVRREPDLHDRRVKNVEVTEEGVAICRQLEGEVEAVRKQMLVHLSREEVQTGIALLDKILRSGDHADGS</sequence>
<evidence type="ECO:0000313" key="5">
    <source>
        <dbReference type="EMBL" id="TCS36539.1"/>
    </source>
</evidence>
<dbReference type="PANTHER" id="PTHR33164">
    <property type="entry name" value="TRANSCRIPTIONAL REGULATOR, MARR FAMILY"/>
    <property type="match status" value="1"/>
</dbReference>
<dbReference type="SMART" id="SM00347">
    <property type="entry name" value="HTH_MARR"/>
    <property type="match status" value="1"/>
</dbReference>
<protein>
    <submittedName>
        <fullName evidence="5">MarR family transcriptional regulator for hemolysin</fullName>
    </submittedName>
</protein>
<comment type="caution">
    <text evidence="5">The sequence shown here is derived from an EMBL/GenBank/DDBJ whole genome shotgun (WGS) entry which is preliminary data.</text>
</comment>
<reference evidence="5 6" key="1">
    <citation type="submission" date="2019-03" db="EMBL/GenBank/DDBJ databases">
        <title>Genomic Encyclopedia of Type Strains, Phase IV (KMG-IV): sequencing the most valuable type-strain genomes for metagenomic binning, comparative biology and taxonomic classification.</title>
        <authorList>
            <person name="Goeker M."/>
        </authorList>
    </citation>
    <scope>NUCLEOTIDE SEQUENCE [LARGE SCALE GENOMIC DNA]</scope>
    <source>
        <strain evidence="5 6">DSM 7445</strain>
    </source>
</reference>
<evidence type="ECO:0000256" key="1">
    <source>
        <dbReference type="ARBA" id="ARBA00023015"/>
    </source>
</evidence>
<evidence type="ECO:0000256" key="3">
    <source>
        <dbReference type="ARBA" id="ARBA00023163"/>
    </source>
</evidence>
<dbReference type="InterPro" id="IPR000835">
    <property type="entry name" value="HTH_MarR-typ"/>
</dbReference>
<keyword evidence="1" id="KW-0805">Transcription regulation</keyword>
<dbReference type="GO" id="GO:0003700">
    <property type="term" value="F:DNA-binding transcription factor activity"/>
    <property type="evidence" value="ECO:0007669"/>
    <property type="project" value="InterPro"/>
</dbReference>
<dbReference type="GO" id="GO:0006950">
    <property type="term" value="P:response to stress"/>
    <property type="evidence" value="ECO:0007669"/>
    <property type="project" value="TreeGrafter"/>
</dbReference>
<keyword evidence="6" id="KW-1185">Reference proteome</keyword>
<keyword evidence="3" id="KW-0804">Transcription</keyword>
<evidence type="ECO:0000256" key="2">
    <source>
        <dbReference type="ARBA" id="ARBA00023125"/>
    </source>
</evidence>
<proteinExistence type="predicted"/>
<dbReference type="Pfam" id="PF01047">
    <property type="entry name" value="MarR"/>
    <property type="match status" value="1"/>
</dbReference>
<organism evidence="5 6">
    <name type="scientific">Paucimonas lemoignei</name>
    <name type="common">Pseudomonas lemoignei</name>
    <dbReference type="NCBI Taxonomy" id="29443"/>
    <lineage>
        <taxon>Bacteria</taxon>
        <taxon>Pseudomonadati</taxon>
        <taxon>Pseudomonadota</taxon>
        <taxon>Betaproteobacteria</taxon>
        <taxon>Burkholderiales</taxon>
        <taxon>Burkholderiaceae</taxon>
        <taxon>Paucimonas</taxon>
    </lineage>
</organism>
<evidence type="ECO:0000313" key="6">
    <source>
        <dbReference type="Proteomes" id="UP000295382"/>
    </source>
</evidence>
<dbReference type="SUPFAM" id="SSF46785">
    <property type="entry name" value="Winged helix' DNA-binding domain"/>
    <property type="match status" value="1"/>
</dbReference>
<dbReference type="GO" id="GO:0003677">
    <property type="term" value="F:DNA binding"/>
    <property type="evidence" value="ECO:0007669"/>
    <property type="project" value="UniProtKB-KW"/>
</dbReference>
<feature type="domain" description="HTH marR-type" evidence="4">
    <location>
        <begin position="6"/>
        <end position="139"/>
    </location>
</feature>
<dbReference type="InterPro" id="IPR036390">
    <property type="entry name" value="WH_DNA-bd_sf"/>
</dbReference>
<dbReference type="PRINTS" id="PR00598">
    <property type="entry name" value="HTHMARR"/>
</dbReference>
<dbReference type="Proteomes" id="UP000295382">
    <property type="component" value="Unassembled WGS sequence"/>
</dbReference>
<gene>
    <name evidence="5" type="ORF">EDC30_10679</name>
</gene>
<dbReference type="RefSeq" id="WP_165973792.1">
    <property type="nucleotide sequence ID" value="NZ_SLZQ01000006.1"/>
</dbReference>
<dbReference type="EMBL" id="SLZQ01000006">
    <property type="protein sequence ID" value="TCS36539.1"/>
    <property type="molecule type" value="Genomic_DNA"/>
</dbReference>
<dbReference type="InterPro" id="IPR036388">
    <property type="entry name" value="WH-like_DNA-bd_sf"/>
</dbReference>
<dbReference type="InterPro" id="IPR039422">
    <property type="entry name" value="MarR/SlyA-like"/>
</dbReference>
<name>A0A4R3HYI2_PAULE</name>
<dbReference type="Gene3D" id="1.10.10.10">
    <property type="entry name" value="Winged helix-like DNA-binding domain superfamily/Winged helix DNA-binding domain"/>
    <property type="match status" value="1"/>
</dbReference>
<keyword evidence="2" id="KW-0238">DNA-binding</keyword>
<evidence type="ECO:0000259" key="4">
    <source>
        <dbReference type="PROSITE" id="PS50995"/>
    </source>
</evidence>
<accession>A0A4R3HYI2</accession>
<dbReference type="AlphaFoldDB" id="A0A4R3HYI2"/>
<dbReference type="PANTHER" id="PTHR33164:SF64">
    <property type="entry name" value="TRANSCRIPTIONAL REGULATOR SLYA"/>
    <property type="match status" value="1"/>
</dbReference>